<keyword evidence="1" id="KW-0812">Transmembrane</keyword>
<feature type="transmembrane region" description="Helical" evidence="1">
    <location>
        <begin position="110"/>
        <end position="128"/>
    </location>
</feature>
<dbReference type="KEGG" id="wco:G7084_01610"/>
<name>A0A6G8AYF3_9LACO</name>
<keyword evidence="3" id="KW-1185">Reference proteome</keyword>
<dbReference type="RefSeq" id="WP_166009433.1">
    <property type="nucleotide sequence ID" value="NZ_CP049888.1"/>
</dbReference>
<gene>
    <name evidence="2" type="ORF">G7084_01610</name>
</gene>
<evidence type="ECO:0000313" key="2">
    <source>
        <dbReference type="EMBL" id="QIL50131.1"/>
    </source>
</evidence>
<sequence length="142" mass="16424">MNKTKELWSNIGSLIFVLLGICYSLNFFYQEIKLEHKVATITYIKNEYEDNSSKGLDSYTTVVSATFPSLHGVTQVNGVRLVGNSFFNEGDKISILWDETNKRTRQFRPYMDNFGFVTLLIICVYASIARIKYLVDYYITLE</sequence>
<keyword evidence="1" id="KW-0472">Membrane</keyword>
<feature type="transmembrane region" description="Helical" evidence="1">
    <location>
        <begin position="12"/>
        <end position="29"/>
    </location>
</feature>
<dbReference type="EMBL" id="CP049888">
    <property type="protein sequence ID" value="QIL50131.1"/>
    <property type="molecule type" value="Genomic_DNA"/>
</dbReference>
<protein>
    <recommendedName>
        <fullName evidence="4">DUF3592 domain-containing protein</fullName>
    </recommendedName>
</protein>
<organism evidence="2 3">
    <name type="scientific">Weissella coleopterorum</name>
    <dbReference type="NCBI Taxonomy" id="2714949"/>
    <lineage>
        <taxon>Bacteria</taxon>
        <taxon>Bacillati</taxon>
        <taxon>Bacillota</taxon>
        <taxon>Bacilli</taxon>
        <taxon>Lactobacillales</taxon>
        <taxon>Lactobacillaceae</taxon>
        <taxon>Weissella</taxon>
    </lineage>
</organism>
<evidence type="ECO:0008006" key="4">
    <source>
        <dbReference type="Google" id="ProtNLM"/>
    </source>
</evidence>
<evidence type="ECO:0000256" key="1">
    <source>
        <dbReference type="SAM" id="Phobius"/>
    </source>
</evidence>
<dbReference type="Proteomes" id="UP000500741">
    <property type="component" value="Chromosome"/>
</dbReference>
<reference evidence="2 3" key="1">
    <citation type="submission" date="2020-03" db="EMBL/GenBank/DDBJ databases">
        <title>Weissella sp. nov., isolated from Cybister lewisianus.</title>
        <authorList>
            <person name="Hyun D.-W."/>
            <person name="Bae J.-W."/>
        </authorList>
    </citation>
    <scope>NUCLEOTIDE SEQUENCE [LARGE SCALE GENOMIC DNA]</scope>
    <source>
        <strain evidence="2 3">HDW19</strain>
    </source>
</reference>
<accession>A0A6G8AYF3</accession>
<proteinExistence type="predicted"/>
<keyword evidence="1" id="KW-1133">Transmembrane helix</keyword>
<dbReference type="AlphaFoldDB" id="A0A6G8AYF3"/>
<evidence type="ECO:0000313" key="3">
    <source>
        <dbReference type="Proteomes" id="UP000500741"/>
    </source>
</evidence>